<accession>A0AAU7NX00</accession>
<dbReference type="InterPro" id="IPR033653">
    <property type="entry name" value="NTP-PPase_DR2231-like"/>
</dbReference>
<dbReference type="RefSeq" id="WP_305909480.1">
    <property type="nucleotide sequence ID" value="NZ_CP157743.1"/>
</dbReference>
<dbReference type="InterPro" id="IPR023292">
    <property type="entry name" value="NTP_PyroPHydrolase-like_dom_sf"/>
</dbReference>
<dbReference type="EMBL" id="CP157743">
    <property type="protein sequence ID" value="XBS21532.1"/>
    <property type="molecule type" value="Genomic_DNA"/>
</dbReference>
<evidence type="ECO:0000313" key="1">
    <source>
        <dbReference type="EMBL" id="XBS21532.1"/>
    </source>
</evidence>
<protein>
    <submittedName>
        <fullName evidence="1">Nucleoside triphosphate pyrophosphohydrolase family protein</fullName>
    </submittedName>
</protein>
<name>A0AAU7NX00_9GAMM</name>
<dbReference type="AlphaFoldDB" id="A0AAU7NX00"/>
<dbReference type="CDD" id="cd11530">
    <property type="entry name" value="NTP-PPase_DR2231_like"/>
    <property type="match status" value="1"/>
</dbReference>
<proteinExistence type="predicted"/>
<dbReference type="Gene3D" id="1.10.3420.10">
    <property type="entry name" value="putative ntp pyrophosphohydrolase like domain"/>
    <property type="match status" value="1"/>
</dbReference>
<evidence type="ECO:0000313" key="2">
    <source>
        <dbReference type="Proteomes" id="UP001225378"/>
    </source>
</evidence>
<reference evidence="1 2" key="1">
    <citation type="journal article" date="2024" name="Microbiology">
        <title>Methylomarinum rosea sp. nov., a novel halophilic methanotrophic bacterium from the hypersaline Lake Elton.</title>
        <authorList>
            <person name="Suleimanov R.Z."/>
            <person name="Oshkin I.Y."/>
            <person name="Danilova O.V."/>
            <person name="Suzina N.E."/>
            <person name="Dedysh S.N."/>
        </authorList>
    </citation>
    <scope>NUCLEOTIDE SEQUENCE [LARGE SCALE GENOMIC DNA]</scope>
    <source>
        <strain evidence="1 2">Ch1-1</strain>
    </source>
</reference>
<organism evidence="1 2">
    <name type="scientific">Methylomarinum roseum</name>
    <dbReference type="NCBI Taxonomy" id="3067653"/>
    <lineage>
        <taxon>Bacteria</taxon>
        <taxon>Pseudomonadati</taxon>
        <taxon>Pseudomonadota</taxon>
        <taxon>Gammaproteobacteria</taxon>
        <taxon>Methylococcales</taxon>
        <taxon>Methylococcaceae</taxon>
        <taxon>Methylomarinum</taxon>
    </lineage>
</organism>
<keyword evidence="2" id="KW-1185">Reference proteome</keyword>
<gene>
    <name evidence="1" type="ORF">Q9L42_005240</name>
</gene>
<dbReference type="Proteomes" id="UP001225378">
    <property type="component" value="Chromosome"/>
</dbReference>
<dbReference type="KEGG" id="mech:Q9L42_005240"/>
<sequence>MNEHLQLVREFHSAYSIPQAEFGQPEPLADMRIIAREALLMEEGSELFNAFKRGEMADILAGLVNLGYAALTGVALQGADVEEADASRKHDRLVIAIVRSLSDKINQCSSGKSTDYSALYRMCEQLARDFLNADFDKGFRVVHDSRMAALEEHPHPSRHFKTPDLSDCLFE</sequence>